<dbReference type="EMBL" id="JAJSOF020000041">
    <property type="protein sequence ID" value="KAJ4425859.1"/>
    <property type="molecule type" value="Genomic_DNA"/>
</dbReference>
<evidence type="ECO:0000256" key="1">
    <source>
        <dbReference type="SAM" id="MobiDB-lite"/>
    </source>
</evidence>
<evidence type="ECO:0000313" key="2">
    <source>
        <dbReference type="EMBL" id="KAJ4425859.1"/>
    </source>
</evidence>
<dbReference type="InterPro" id="IPR036236">
    <property type="entry name" value="Znf_C2H2_sf"/>
</dbReference>
<feature type="region of interest" description="Disordered" evidence="1">
    <location>
        <begin position="75"/>
        <end position="110"/>
    </location>
</feature>
<accession>A0ABQ8RVX3</accession>
<reference evidence="2 3" key="1">
    <citation type="journal article" date="2022" name="Allergy">
        <title>Genome assembly and annotation of Periplaneta americana reveal a comprehensive cockroach allergen profile.</title>
        <authorList>
            <person name="Wang L."/>
            <person name="Xiong Q."/>
            <person name="Saelim N."/>
            <person name="Wang L."/>
            <person name="Nong W."/>
            <person name="Wan A.T."/>
            <person name="Shi M."/>
            <person name="Liu X."/>
            <person name="Cao Q."/>
            <person name="Hui J.H.L."/>
            <person name="Sookrung N."/>
            <person name="Leung T.F."/>
            <person name="Tungtrongchitr A."/>
            <person name="Tsui S.K.W."/>
        </authorList>
    </citation>
    <scope>NUCLEOTIDE SEQUENCE [LARGE SCALE GENOMIC DNA]</scope>
    <source>
        <strain evidence="2">PWHHKU_190912</strain>
    </source>
</reference>
<proteinExistence type="predicted"/>
<sequence>ERNSLNQHVTDIKEEYVNQCHDLVSEVKCEKDPVAISFPVVKREPEEEQTDSDAVNEEPRVEVTAEDNEVLKERLASTNERNVSSELDSLSLEENETVCETPKNSDSIGKAVRTGEGEKQLELESSKKCFSTAEKLNDHLSTDIGKKPFKCDVCGRCFSDWSSKKP</sequence>
<dbReference type="Gene3D" id="3.30.160.60">
    <property type="entry name" value="Classic Zinc Finger"/>
    <property type="match status" value="1"/>
</dbReference>
<protein>
    <recommendedName>
        <fullName evidence="4">C2H2-type domain-containing protein</fullName>
    </recommendedName>
</protein>
<name>A0ABQ8RVX3_PERAM</name>
<feature type="non-terminal residue" evidence="2">
    <location>
        <position position="1"/>
    </location>
</feature>
<dbReference type="SUPFAM" id="SSF57667">
    <property type="entry name" value="beta-beta-alpha zinc fingers"/>
    <property type="match status" value="1"/>
</dbReference>
<comment type="caution">
    <text evidence="2">The sequence shown here is derived from an EMBL/GenBank/DDBJ whole genome shotgun (WGS) entry which is preliminary data.</text>
</comment>
<feature type="compositionally biased region" description="Acidic residues" evidence="1">
    <location>
        <begin position="46"/>
        <end position="56"/>
    </location>
</feature>
<evidence type="ECO:0008006" key="4">
    <source>
        <dbReference type="Google" id="ProtNLM"/>
    </source>
</evidence>
<dbReference type="Proteomes" id="UP001148838">
    <property type="component" value="Unassembled WGS sequence"/>
</dbReference>
<keyword evidence="3" id="KW-1185">Reference proteome</keyword>
<evidence type="ECO:0000313" key="3">
    <source>
        <dbReference type="Proteomes" id="UP001148838"/>
    </source>
</evidence>
<gene>
    <name evidence="2" type="ORF">ANN_27485</name>
</gene>
<feature type="region of interest" description="Disordered" evidence="1">
    <location>
        <begin position="40"/>
        <end position="60"/>
    </location>
</feature>
<organism evidence="2 3">
    <name type="scientific">Periplaneta americana</name>
    <name type="common">American cockroach</name>
    <name type="synonym">Blatta americana</name>
    <dbReference type="NCBI Taxonomy" id="6978"/>
    <lineage>
        <taxon>Eukaryota</taxon>
        <taxon>Metazoa</taxon>
        <taxon>Ecdysozoa</taxon>
        <taxon>Arthropoda</taxon>
        <taxon>Hexapoda</taxon>
        <taxon>Insecta</taxon>
        <taxon>Pterygota</taxon>
        <taxon>Neoptera</taxon>
        <taxon>Polyneoptera</taxon>
        <taxon>Dictyoptera</taxon>
        <taxon>Blattodea</taxon>
        <taxon>Blattoidea</taxon>
        <taxon>Blattidae</taxon>
        <taxon>Blattinae</taxon>
        <taxon>Periplaneta</taxon>
    </lineage>
</organism>